<reference evidence="16" key="1">
    <citation type="submission" date="2022-08" db="EMBL/GenBank/DDBJ databases">
        <authorList>
            <person name="Kallberg Y."/>
            <person name="Tangrot J."/>
            <person name="Rosling A."/>
        </authorList>
    </citation>
    <scope>NUCLEOTIDE SEQUENCE</scope>
    <source>
        <strain evidence="16">Wild A</strain>
    </source>
</reference>
<dbReference type="SUPFAM" id="SSF52540">
    <property type="entry name" value="P-loop containing nucleoside triphosphate hydrolases"/>
    <property type="match status" value="1"/>
</dbReference>
<evidence type="ECO:0000256" key="7">
    <source>
        <dbReference type="ARBA" id="ARBA00022840"/>
    </source>
</evidence>
<evidence type="ECO:0000256" key="14">
    <source>
        <dbReference type="SAM" id="Coils"/>
    </source>
</evidence>
<evidence type="ECO:0000256" key="12">
    <source>
        <dbReference type="PROSITE-ProRule" id="PRU00283"/>
    </source>
</evidence>
<dbReference type="InterPro" id="IPR019821">
    <property type="entry name" value="Kinesin_motor_CS"/>
</dbReference>
<dbReference type="GO" id="GO:0008574">
    <property type="term" value="F:plus-end-directed microtubule motor activity"/>
    <property type="evidence" value="ECO:0007669"/>
    <property type="project" value="TreeGrafter"/>
</dbReference>
<dbReference type="Gene3D" id="3.40.850.10">
    <property type="entry name" value="Kinesin motor domain"/>
    <property type="match status" value="1"/>
</dbReference>
<dbReference type="EMBL" id="CAMKVN010002816">
    <property type="protein sequence ID" value="CAI2182726.1"/>
    <property type="molecule type" value="Genomic_DNA"/>
</dbReference>
<comment type="subcellular location">
    <subcellularLocation>
        <location evidence="1">Cytoplasm</location>
        <location evidence="1">Cytoskeleton</location>
    </subcellularLocation>
</comment>
<evidence type="ECO:0000256" key="1">
    <source>
        <dbReference type="ARBA" id="ARBA00004245"/>
    </source>
</evidence>
<dbReference type="GO" id="GO:0007018">
    <property type="term" value="P:microtubule-based movement"/>
    <property type="evidence" value="ECO:0007669"/>
    <property type="project" value="InterPro"/>
</dbReference>
<keyword evidence="9 12" id="KW-0505">Motor protein</keyword>
<dbReference type="PROSITE" id="PS00411">
    <property type="entry name" value="KINESIN_MOTOR_1"/>
    <property type="match status" value="1"/>
</dbReference>
<feature type="domain" description="Kinesin motor" evidence="15">
    <location>
        <begin position="33"/>
        <end position="363"/>
    </location>
</feature>
<keyword evidence="4 13" id="KW-0493">Microtubule</keyword>
<evidence type="ECO:0000259" key="15">
    <source>
        <dbReference type="PROSITE" id="PS50067"/>
    </source>
</evidence>
<dbReference type="InterPro" id="IPR027417">
    <property type="entry name" value="P-loop_NTPase"/>
</dbReference>
<evidence type="ECO:0000256" key="3">
    <source>
        <dbReference type="ARBA" id="ARBA00022618"/>
    </source>
</evidence>
<feature type="non-terminal residue" evidence="16">
    <location>
        <position position="788"/>
    </location>
</feature>
<evidence type="ECO:0000256" key="2">
    <source>
        <dbReference type="ARBA" id="ARBA00022490"/>
    </source>
</evidence>
<name>A0A9W4SVU6_9GLOM</name>
<keyword evidence="7 12" id="KW-0067">ATP-binding</keyword>
<keyword evidence="5 12" id="KW-0547">Nucleotide-binding</keyword>
<dbReference type="GO" id="GO:0000073">
    <property type="term" value="P:initial mitotic spindle pole body separation"/>
    <property type="evidence" value="ECO:0007669"/>
    <property type="project" value="UniProtKB-ARBA"/>
</dbReference>
<keyword evidence="6" id="KW-0498">Mitosis</keyword>
<comment type="similarity">
    <text evidence="12 13">Belongs to the TRAFAC class myosin-kinesin ATPase superfamily. Kinesin family.</text>
</comment>
<dbReference type="AlphaFoldDB" id="A0A9W4SVU6"/>
<dbReference type="PANTHER" id="PTHR47970:SF12">
    <property type="entry name" value="KINESIN FAMILY MEMBER 11"/>
    <property type="match status" value="1"/>
</dbReference>
<dbReference type="GO" id="GO:0072686">
    <property type="term" value="C:mitotic spindle"/>
    <property type="evidence" value="ECO:0007669"/>
    <property type="project" value="TreeGrafter"/>
</dbReference>
<dbReference type="InterPro" id="IPR036961">
    <property type="entry name" value="Kinesin_motor_dom_sf"/>
</dbReference>
<sequence length="788" mass="89736">MDISFSSEVCVERARKRRRSNEVTIKDGEKEINIQVIVRCRGRIEREIAANAPVIIETNFREVQLKQSPEKILKTYTFDRVFGPEADQAKIFDHIVVPILHEVKAGYNCTLFAYGQTSTGKTYTMEGNLDITNGQMSQHAGIIPRTLFNLFQDLEAEAQDFSVKVSYIELYNEDLKDLLSSNDDTRKLKIQDEGNKKGILNGHEEILIKNAADGIRVLKLGSVKRHAAQTNCNKNSSRSHSVFFITVHIKETMADGEDLLKVGKFNLVDLAGSECIGRSGAENNRAKEAGNINKSLLTLGRCINALNERCLHIPFRESKLTRLLQDSLGGKTKTCIIATVSPAKSCYDETVSTLDYAHRAKNIRNKPVANQRVTKKALIKDYINKIERLEMDLRATRDKNGIFMSEETHKLLVNENKSRKDECEELQKQKEVLTERATIDQHYRKNLQELQSKFNIFKTMSIGFGSTVSRKLNDAYEERTKEISEYHKYIDEQLDRFEQQKNMFEQIFTSDSKVVTTFFGEINKLRKGFQEAAIKKDKGLREESVTMLKSLHDELAGQSIKMQTYHVKIDEEISTLVTTTQEHIDSQNQAIVACQSITEEAAKKETLYLETQNDLLDDIIKKECNFATNLNEEILNIIKRELNKYTSTQIDRLKKSYDEAHVSTQKNGMKTSNTKYLNSHKSQYASTKENLASLIKESKIDLSANVNNITKGMSSQLDKYKILIESTLTSLERLTVSANDESSELHKQLVELFKSFASDVTQCYSSLQNKMTKSQMELESSTPQVTKT</sequence>
<dbReference type="Pfam" id="PF00225">
    <property type="entry name" value="Kinesin"/>
    <property type="match status" value="1"/>
</dbReference>
<dbReference type="GO" id="GO:0008017">
    <property type="term" value="F:microtubule binding"/>
    <property type="evidence" value="ECO:0007669"/>
    <property type="project" value="InterPro"/>
</dbReference>
<protein>
    <recommendedName>
        <fullName evidence="13">Kinesin-like protein</fullName>
    </recommendedName>
</protein>
<evidence type="ECO:0000256" key="13">
    <source>
        <dbReference type="RuleBase" id="RU000394"/>
    </source>
</evidence>
<comment type="caution">
    <text evidence="16">The sequence shown here is derived from an EMBL/GenBank/DDBJ whole genome shotgun (WGS) entry which is preliminary data.</text>
</comment>
<keyword evidence="10" id="KW-0206">Cytoskeleton</keyword>
<dbReference type="GO" id="GO:0005634">
    <property type="term" value="C:nucleus"/>
    <property type="evidence" value="ECO:0007669"/>
    <property type="project" value="TreeGrafter"/>
</dbReference>
<organism evidence="16 17">
    <name type="scientific">Funneliformis geosporum</name>
    <dbReference type="NCBI Taxonomy" id="1117311"/>
    <lineage>
        <taxon>Eukaryota</taxon>
        <taxon>Fungi</taxon>
        <taxon>Fungi incertae sedis</taxon>
        <taxon>Mucoromycota</taxon>
        <taxon>Glomeromycotina</taxon>
        <taxon>Glomeromycetes</taxon>
        <taxon>Glomerales</taxon>
        <taxon>Glomeraceae</taxon>
        <taxon>Funneliformis</taxon>
    </lineage>
</organism>
<evidence type="ECO:0000256" key="8">
    <source>
        <dbReference type="ARBA" id="ARBA00023054"/>
    </source>
</evidence>
<feature type="coiled-coil region" evidence="14">
    <location>
        <begin position="379"/>
        <end position="436"/>
    </location>
</feature>
<dbReference type="PROSITE" id="PS50067">
    <property type="entry name" value="KINESIN_MOTOR_2"/>
    <property type="match status" value="1"/>
</dbReference>
<keyword evidence="17" id="KW-1185">Reference proteome</keyword>
<dbReference type="GO" id="GO:0051301">
    <property type="term" value="P:cell division"/>
    <property type="evidence" value="ECO:0007669"/>
    <property type="project" value="UniProtKB-KW"/>
</dbReference>
<feature type="binding site" evidence="12">
    <location>
        <begin position="115"/>
        <end position="122"/>
    </location>
    <ligand>
        <name>ATP</name>
        <dbReference type="ChEBI" id="CHEBI:30616"/>
    </ligand>
</feature>
<keyword evidence="2" id="KW-0963">Cytoplasm</keyword>
<dbReference type="PRINTS" id="PR00380">
    <property type="entry name" value="KINESINHEAVY"/>
</dbReference>
<evidence type="ECO:0000313" key="17">
    <source>
        <dbReference type="Proteomes" id="UP001153678"/>
    </source>
</evidence>
<keyword evidence="8 14" id="KW-0175">Coiled coil</keyword>
<proteinExistence type="inferred from homology"/>
<dbReference type="FunFam" id="3.40.850.10:FF:000051">
    <property type="entry name" value="Kinesin-like protein bimC"/>
    <property type="match status" value="1"/>
</dbReference>
<dbReference type="GO" id="GO:0005524">
    <property type="term" value="F:ATP binding"/>
    <property type="evidence" value="ECO:0007669"/>
    <property type="project" value="UniProtKB-UniRule"/>
</dbReference>
<evidence type="ECO:0000256" key="11">
    <source>
        <dbReference type="ARBA" id="ARBA00023306"/>
    </source>
</evidence>
<dbReference type="OrthoDB" id="3176171at2759"/>
<dbReference type="InterPro" id="IPR001752">
    <property type="entry name" value="Kinesin_motor_dom"/>
</dbReference>
<evidence type="ECO:0000256" key="10">
    <source>
        <dbReference type="ARBA" id="ARBA00023212"/>
    </source>
</evidence>
<dbReference type="SMART" id="SM00129">
    <property type="entry name" value="KISc"/>
    <property type="match status" value="1"/>
</dbReference>
<keyword evidence="11" id="KW-0131">Cell cycle</keyword>
<evidence type="ECO:0000313" key="16">
    <source>
        <dbReference type="EMBL" id="CAI2182726.1"/>
    </source>
</evidence>
<evidence type="ECO:0000256" key="4">
    <source>
        <dbReference type="ARBA" id="ARBA00022701"/>
    </source>
</evidence>
<accession>A0A9W4SVU6</accession>
<evidence type="ECO:0000256" key="5">
    <source>
        <dbReference type="ARBA" id="ARBA00022741"/>
    </source>
</evidence>
<gene>
    <name evidence="16" type="ORF">FWILDA_LOCUS10722</name>
</gene>
<evidence type="ECO:0000256" key="9">
    <source>
        <dbReference type="ARBA" id="ARBA00023175"/>
    </source>
</evidence>
<dbReference type="InterPro" id="IPR047149">
    <property type="entry name" value="KIF11-like"/>
</dbReference>
<evidence type="ECO:0000256" key="6">
    <source>
        <dbReference type="ARBA" id="ARBA00022776"/>
    </source>
</evidence>
<dbReference type="GO" id="GO:0005876">
    <property type="term" value="C:spindle microtubule"/>
    <property type="evidence" value="ECO:0007669"/>
    <property type="project" value="TreeGrafter"/>
</dbReference>
<keyword evidence="3" id="KW-0132">Cell division</keyword>
<dbReference type="PANTHER" id="PTHR47970">
    <property type="entry name" value="KINESIN-LIKE PROTEIN KIF11"/>
    <property type="match status" value="1"/>
</dbReference>
<dbReference type="Proteomes" id="UP001153678">
    <property type="component" value="Unassembled WGS sequence"/>
</dbReference>
<dbReference type="SUPFAM" id="SSF58113">
    <property type="entry name" value="Apolipoprotein A-I"/>
    <property type="match status" value="1"/>
</dbReference>